<evidence type="ECO:0000313" key="3">
    <source>
        <dbReference type="Proteomes" id="UP000078343"/>
    </source>
</evidence>
<comment type="caution">
    <text evidence="2">The sequence shown here is derived from an EMBL/GenBank/DDBJ whole genome shotgun (WGS) entry which is preliminary data.</text>
</comment>
<keyword evidence="1" id="KW-0732">Signal</keyword>
<gene>
    <name evidence="2" type="ORF">AYL99_04509</name>
</gene>
<dbReference type="AlphaFoldDB" id="A0A178ZSE0"/>
<dbReference type="EMBL" id="LVYI01000003">
    <property type="protein sequence ID" value="OAP62306.1"/>
    <property type="molecule type" value="Genomic_DNA"/>
</dbReference>
<name>A0A178ZSE0_9EURO</name>
<evidence type="ECO:0000313" key="2">
    <source>
        <dbReference type="EMBL" id="OAP62306.1"/>
    </source>
</evidence>
<dbReference type="RefSeq" id="XP_018695673.1">
    <property type="nucleotide sequence ID" value="XM_018836023.1"/>
</dbReference>
<sequence>MTIPIFILLSTLVSIFLSVVVAVPVLRVPQLDCQKDLRDQYRECIQGAEGPWDKVMCHIAAETCYAEHFSYLSVQATAGHGRQTLETR</sequence>
<keyword evidence="3" id="KW-1185">Reference proteome</keyword>
<protein>
    <submittedName>
        <fullName evidence="2">Uncharacterized protein</fullName>
    </submittedName>
</protein>
<dbReference type="Proteomes" id="UP000078343">
    <property type="component" value="Unassembled WGS sequence"/>
</dbReference>
<feature type="signal peptide" evidence="1">
    <location>
        <begin position="1"/>
        <end position="22"/>
    </location>
</feature>
<proteinExistence type="predicted"/>
<feature type="chain" id="PRO_5008098706" evidence="1">
    <location>
        <begin position="23"/>
        <end position="88"/>
    </location>
</feature>
<dbReference type="GeneID" id="30008678"/>
<evidence type="ECO:0000256" key="1">
    <source>
        <dbReference type="SAM" id="SignalP"/>
    </source>
</evidence>
<accession>A0A178ZSE0</accession>
<reference evidence="2 3" key="1">
    <citation type="submission" date="2016-04" db="EMBL/GenBank/DDBJ databases">
        <title>Draft genome of Fonsecaea erecta CBS 125763.</title>
        <authorList>
            <person name="Weiss V.A."/>
            <person name="Vicente V.A."/>
            <person name="Raittz R.T."/>
            <person name="Moreno L.F."/>
            <person name="De Souza E.M."/>
            <person name="Pedrosa F.O."/>
            <person name="Steffens M.B."/>
            <person name="Faoro H."/>
            <person name="Tadra-Sfeir M.Z."/>
            <person name="Najafzadeh M.J."/>
            <person name="Felipe M.S."/>
            <person name="Teixeira M."/>
            <person name="Sun J."/>
            <person name="Xi L."/>
            <person name="Gomes R."/>
            <person name="De Azevedo C.M."/>
            <person name="Salgado C.G."/>
            <person name="Da Silva M.B."/>
            <person name="Nascimento M.F."/>
            <person name="Queiroz-Telles F."/>
            <person name="Attili D.S."/>
            <person name="Gorbushina A."/>
        </authorList>
    </citation>
    <scope>NUCLEOTIDE SEQUENCE [LARGE SCALE GENOMIC DNA]</scope>
    <source>
        <strain evidence="2 3">CBS 125763</strain>
    </source>
</reference>
<organism evidence="2 3">
    <name type="scientific">Fonsecaea erecta</name>
    <dbReference type="NCBI Taxonomy" id="1367422"/>
    <lineage>
        <taxon>Eukaryota</taxon>
        <taxon>Fungi</taxon>
        <taxon>Dikarya</taxon>
        <taxon>Ascomycota</taxon>
        <taxon>Pezizomycotina</taxon>
        <taxon>Eurotiomycetes</taxon>
        <taxon>Chaetothyriomycetidae</taxon>
        <taxon>Chaetothyriales</taxon>
        <taxon>Herpotrichiellaceae</taxon>
        <taxon>Fonsecaea</taxon>
    </lineage>
</organism>